<dbReference type="AlphaFoldDB" id="A0A143WMX0"/>
<protein>
    <submittedName>
        <fullName evidence="1">Iron-sulfur cluster insertion protein ErpA</fullName>
    </submittedName>
</protein>
<evidence type="ECO:0000313" key="2">
    <source>
        <dbReference type="Proteomes" id="UP000075244"/>
    </source>
</evidence>
<name>A0A143WMX0_TREPR</name>
<dbReference type="EMBL" id="LN998830">
    <property type="protein sequence ID" value="CUX76525.1"/>
    <property type="molecule type" value="Genomic_DNA"/>
</dbReference>
<gene>
    <name evidence="1" type="primary">erpA_2</name>
    <name evidence="1" type="ORF">PLON_TP00102</name>
</gene>
<organism evidence="1 2">
    <name type="scientific">Tremblaya princeps</name>
    <dbReference type="NCBI Taxonomy" id="189385"/>
    <lineage>
        <taxon>Bacteria</taxon>
        <taxon>Pseudomonadati</taxon>
        <taxon>Pseudomonadota</taxon>
        <taxon>Betaproteobacteria</taxon>
        <taxon>Candidatus Tremblayella</taxon>
    </lineage>
</organism>
<dbReference type="PATRIC" id="fig|189385.5.peg.134"/>
<proteinExistence type="predicted"/>
<accession>A0A143WMX0</accession>
<evidence type="ECO:0000313" key="1">
    <source>
        <dbReference type="EMBL" id="CUX76525.1"/>
    </source>
</evidence>
<sequence length="104" mass="10672">MWRLGLTHGAAQRIGDELGAGLLVCAHIAPGGCSGMQCGIVTDGSVRRYDVLCISHGMVAAVRTRAAVPPPQLTIIVTGRSAGCLEVQASARYGICGCGRSFCA</sequence>
<dbReference type="Proteomes" id="UP000075244">
    <property type="component" value="Chromosome I"/>
</dbReference>
<reference evidence="2" key="1">
    <citation type="submission" date="2016-01" db="EMBL/GenBank/DDBJ databases">
        <authorList>
            <person name="Husnik F."/>
        </authorList>
    </citation>
    <scope>NUCLEOTIDE SEQUENCE [LARGE SCALE GENOMIC DNA]</scope>
</reference>
<keyword evidence="2" id="KW-1185">Reference proteome</keyword>